<dbReference type="PROSITE" id="PS51257">
    <property type="entry name" value="PROKAR_LIPOPROTEIN"/>
    <property type="match status" value="1"/>
</dbReference>
<proteinExistence type="predicted"/>
<sequence>MRKQLKYSILALGFIAMTASCNKSKDDICDPDQICYTSKPDELYIKLELSTNPSSEPIEISLYEDYLDDGELYDSFFTTESTVYYLVPVGKRYTATAKYKKDGDNILVLDSDRLTSISYENCEETCYDWDEELVLDLKLVE</sequence>
<accession>A0A4Q4KJY3</accession>
<organism evidence="1 2">
    <name type="scientific">Brumimicrobium glaciale</name>
    <dbReference type="NCBI Taxonomy" id="200475"/>
    <lineage>
        <taxon>Bacteria</taxon>
        <taxon>Pseudomonadati</taxon>
        <taxon>Bacteroidota</taxon>
        <taxon>Flavobacteriia</taxon>
        <taxon>Flavobacteriales</taxon>
        <taxon>Crocinitomicaceae</taxon>
        <taxon>Brumimicrobium</taxon>
    </lineage>
</organism>
<reference evidence="1 2" key="1">
    <citation type="submission" date="2019-02" db="EMBL/GenBank/DDBJ databases">
        <title>Genome sequence of the sea-ice species Brumimicrobium glaciale.</title>
        <authorList>
            <person name="Bowman J.P."/>
        </authorList>
    </citation>
    <scope>NUCLEOTIDE SEQUENCE [LARGE SCALE GENOMIC DNA]</scope>
    <source>
        <strain evidence="1 2">IC156</strain>
    </source>
</reference>
<name>A0A4Q4KJY3_9FLAO</name>
<dbReference type="Proteomes" id="UP000293952">
    <property type="component" value="Unassembled WGS sequence"/>
</dbReference>
<evidence type="ECO:0008006" key="3">
    <source>
        <dbReference type="Google" id="ProtNLM"/>
    </source>
</evidence>
<keyword evidence="2" id="KW-1185">Reference proteome</keyword>
<comment type="caution">
    <text evidence="1">The sequence shown here is derived from an EMBL/GenBank/DDBJ whole genome shotgun (WGS) entry which is preliminary data.</text>
</comment>
<evidence type="ECO:0000313" key="2">
    <source>
        <dbReference type="Proteomes" id="UP000293952"/>
    </source>
</evidence>
<protein>
    <recommendedName>
        <fullName evidence="3">Lipoprotein</fullName>
    </recommendedName>
</protein>
<evidence type="ECO:0000313" key="1">
    <source>
        <dbReference type="EMBL" id="RYM32594.1"/>
    </source>
</evidence>
<dbReference type="RefSeq" id="WP_130094693.1">
    <property type="nucleotide sequence ID" value="NZ_SETE01000006.1"/>
</dbReference>
<gene>
    <name evidence="1" type="ORF">ERX46_15130</name>
</gene>
<dbReference type="AlphaFoldDB" id="A0A4Q4KJY3"/>
<dbReference type="EMBL" id="SETE01000006">
    <property type="protein sequence ID" value="RYM32594.1"/>
    <property type="molecule type" value="Genomic_DNA"/>
</dbReference>
<dbReference type="OrthoDB" id="1467535at2"/>